<dbReference type="SMART" id="SM00342">
    <property type="entry name" value="HTH_ARAC"/>
    <property type="match status" value="1"/>
</dbReference>
<keyword evidence="6" id="KW-1185">Reference proteome</keyword>
<dbReference type="OrthoDB" id="4480133at2"/>
<dbReference type="Pfam" id="PF22200">
    <property type="entry name" value="ExsA_N"/>
    <property type="match status" value="1"/>
</dbReference>
<keyword evidence="1" id="KW-0805">Transcription regulation</keyword>
<proteinExistence type="predicted"/>
<keyword evidence="3" id="KW-0804">Transcription</keyword>
<evidence type="ECO:0000259" key="4">
    <source>
        <dbReference type="PROSITE" id="PS01124"/>
    </source>
</evidence>
<evidence type="ECO:0000313" key="6">
    <source>
        <dbReference type="Proteomes" id="UP000182826"/>
    </source>
</evidence>
<dbReference type="Proteomes" id="UP000182826">
    <property type="component" value="Unassembled WGS sequence"/>
</dbReference>
<evidence type="ECO:0000256" key="3">
    <source>
        <dbReference type="ARBA" id="ARBA00023163"/>
    </source>
</evidence>
<gene>
    <name evidence="5" type="ORF">BKM63_19200</name>
</gene>
<evidence type="ECO:0000256" key="1">
    <source>
        <dbReference type="ARBA" id="ARBA00023015"/>
    </source>
</evidence>
<organism evidence="5 6">
    <name type="scientific">Flavobacterium johnsoniae</name>
    <name type="common">Cytophaga johnsonae</name>
    <dbReference type="NCBI Taxonomy" id="986"/>
    <lineage>
        <taxon>Bacteria</taxon>
        <taxon>Pseudomonadati</taxon>
        <taxon>Bacteroidota</taxon>
        <taxon>Flavobacteriia</taxon>
        <taxon>Flavobacteriales</taxon>
        <taxon>Flavobacteriaceae</taxon>
        <taxon>Flavobacterium</taxon>
    </lineage>
</organism>
<evidence type="ECO:0000256" key="2">
    <source>
        <dbReference type="ARBA" id="ARBA00023125"/>
    </source>
</evidence>
<dbReference type="PANTHER" id="PTHR43280">
    <property type="entry name" value="ARAC-FAMILY TRANSCRIPTIONAL REGULATOR"/>
    <property type="match status" value="1"/>
</dbReference>
<accession>A0A1J7CEV2</accession>
<reference evidence="5 6" key="1">
    <citation type="submission" date="2016-10" db="EMBL/GenBank/DDBJ databases">
        <title>Draft Genome Sequence of Rhizobacteria Flavobacterium johnsoniae CI04.</title>
        <authorList>
            <person name="Bravo J.I."/>
            <person name="Lozano G.L."/>
            <person name="Handelsman J."/>
        </authorList>
    </citation>
    <scope>NUCLEOTIDE SEQUENCE [LARGE SCALE GENOMIC DNA]</scope>
    <source>
        <strain evidence="5 6">CI04</strain>
    </source>
</reference>
<dbReference type="InterPro" id="IPR054015">
    <property type="entry name" value="ExsA-like_N"/>
</dbReference>
<feature type="domain" description="HTH araC/xylS-type" evidence="4">
    <location>
        <begin position="171"/>
        <end position="269"/>
    </location>
</feature>
<evidence type="ECO:0000313" key="5">
    <source>
        <dbReference type="EMBL" id="OIV40084.1"/>
    </source>
</evidence>
<dbReference type="InterPro" id="IPR018060">
    <property type="entry name" value="HTH_AraC"/>
</dbReference>
<dbReference type="Gene3D" id="1.10.10.60">
    <property type="entry name" value="Homeodomain-like"/>
    <property type="match status" value="1"/>
</dbReference>
<dbReference type="GO" id="GO:0003700">
    <property type="term" value="F:DNA-binding transcription factor activity"/>
    <property type="evidence" value="ECO:0007669"/>
    <property type="project" value="InterPro"/>
</dbReference>
<name>A0A1J7CEV2_FLAJO</name>
<dbReference type="PANTHER" id="PTHR43280:SF2">
    <property type="entry name" value="HTH-TYPE TRANSCRIPTIONAL REGULATOR EXSA"/>
    <property type="match status" value="1"/>
</dbReference>
<protein>
    <submittedName>
        <fullName evidence="5">AraC family transcriptional regulator</fullName>
    </submittedName>
</protein>
<dbReference type="RefSeq" id="WP_071638209.1">
    <property type="nucleotide sequence ID" value="NZ_MLFK01000010.1"/>
</dbReference>
<keyword evidence="2" id="KW-0238">DNA-binding</keyword>
<dbReference type="SUPFAM" id="SSF46689">
    <property type="entry name" value="Homeodomain-like"/>
    <property type="match status" value="2"/>
</dbReference>
<dbReference type="AlphaFoldDB" id="A0A1J7CEV2"/>
<sequence>MKHISKYLTPEIKLSCYEDKFFKTDLVFEDHMLIWFISGETKIIQTDAVFTFKAGDIFLIPRNLLATIINYPKNGQPHKTVVMHLSVKRLKEFYKSIDLSDKTNTEQKIISYNNHPLLESCMSSLLPYFDVEGEFPENIASLKITEAISILREIDKGIDSILAGFDEPGKIDLIDFMHRNFMFNMPMEKLGYLTGRSLSTFNRDFKKYFNTTPQKWLTKKRLELAHYHLTENKKKPTEVYFEVGFENLSHFSFAFKKQFGYPPNRLNNQKKLHS</sequence>
<dbReference type="GO" id="GO:0043565">
    <property type="term" value="F:sequence-specific DNA binding"/>
    <property type="evidence" value="ECO:0007669"/>
    <property type="project" value="InterPro"/>
</dbReference>
<dbReference type="Pfam" id="PF12833">
    <property type="entry name" value="HTH_18"/>
    <property type="match status" value="1"/>
</dbReference>
<dbReference type="InterPro" id="IPR009057">
    <property type="entry name" value="Homeodomain-like_sf"/>
</dbReference>
<comment type="caution">
    <text evidence="5">The sequence shown here is derived from an EMBL/GenBank/DDBJ whole genome shotgun (WGS) entry which is preliminary data.</text>
</comment>
<dbReference type="InterPro" id="IPR037923">
    <property type="entry name" value="HTH-like"/>
</dbReference>
<dbReference type="EMBL" id="MLFK01000010">
    <property type="protein sequence ID" value="OIV40084.1"/>
    <property type="molecule type" value="Genomic_DNA"/>
</dbReference>
<dbReference type="PROSITE" id="PS01124">
    <property type="entry name" value="HTH_ARAC_FAMILY_2"/>
    <property type="match status" value="1"/>
</dbReference>
<dbReference type="SUPFAM" id="SSF51215">
    <property type="entry name" value="Regulatory protein AraC"/>
    <property type="match status" value="1"/>
</dbReference>